<comment type="caution">
    <text evidence="8">The sequence shown here is derived from an EMBL/GenBank/DDBJ whole genome shotgun (WGS) entry which is preliminary data.</text>
</comment>
<keyword evidence="5" id="KW-0239">DNA-directed DNA polymerase</keyword>
<comment type="catalytic activity">
    <reaction evidence="7">
        <text>DNA(n) + a 2'-deoxyribonucleoside 5'-triphosphate = DNA(n+1) + diphosphate</text>
        <dbReference type="Rhea" id="RHEA:22508"/>
        <dbReference type="Rhea" id="RHEA-COMP:17339"/>
        <dbReference type="Rhea" id="RHEA-COMP:17340"/>
        <dbReference type="ChEBI" id="CHEBI:33019"/>
        <dbReference type="ChEBI" id="CHEBI:61560"/>
        <dbReference type="ChEBI" id="CHEBI:173112"/>
        <dbReference type="EC" id="2.7.7.7"/>
    </reaction>
</comment>
<dbReference type="GO" id="GO:0003887">
    <property type="term" value="F:DNA-directed DNA polymerase activity"/>
    <property type="evidence" value="ECO:0007669"/>
    <property type="project" value="UniProtKB-KW"/>
</dbReference>
<dbReference type="SUPFAM" id="SSF48019">
    <property type="entry name" value="post-AAA+ oligomerization domain-like"/>
    <property type="match status" value="1"/>
</dbReference>
<dbReference type="PANTHER" id="PTHR34388:SF1">
    <property type="entry name" value="DNA POLYMERASE III SUBUNIT DELTA"/>
    <property type="match status" value="1"/>
</dbReference>
<organism evidence="8 9">
    <name type="scientific">Gluconacetobacter johannae</name>
    <dbReference type="NCBI Taxonomy" id="112140"/>
    <lineage>
        <taxon>Bacteria</taxon>
        <taxon>Pseudomonadati</taxon>
        <taxon>Pseudomonadota</taxon>
        <taxon>Alphaproteobacteria</taxon>
        <taxon>Acetobacterales</taxon>
        <taxon>Acetobacteraceae</taxon>
        <taxon>Gluconacetobacter</taxon>
    </lineage>
</organism>
<dbReference type="Gene3D" id="1.10.8.60">
    <property type="match status" value="1"/>
</dbReference>
<dbReference type="AlphaFoldDB" id="A0A7W4J9H5"/>
<dbReference type="GO" id="GO:0006261">
    <property type="term" value="P:DNA-templated DNA replication"/>
    <property type="evidence" value="ECO:0007669"/>
    <property type="project" value="TreeGrafter"/>
</dbReference>
<accession>A0A7W4J9H5</accession>
<gene>
    <name evidence="8" type="ORF">HLH21_14710</name>
</gene>
<evidence type="ECO:0000256" key="3">
    <source>
        <dbReference type="ARBA" id="ARBA00022695"/>
    </source>
</evidence>
<reference evidence="8 9" key="1">
    <citation type="submission" date="2020-04" db="EMBL/GenBank/DDBJ databases">
        <title>Description of novel Gluconacetobacter.</title>
        <authorList>
            <person name="Sombolestani A."/>
        </authorList>
    </citation>
    <scope>NUCLEOTIDE SEQUENCE [LARGE SCALE GENOMIC DNA]</scope>
    <source>
        <strain evidence="8 9">LMG 21312</strain>
    </source>
</reference>
<evidence type="ECO:0000256" key="1">
    <source>
        <dbReference type="ARBA" id="ARBA00012417"/>
    </source>
</evidence>
<evidence type="ECO:0000313" key="8">
    <source>
        <dbReference type="EMBL" id="MBB2177160.1"/>
    </source>
</evidence>
<dbReference type="InterPro" id="IPR027417">
    <property type="entry name" value="P-loop_NTPase"/>
</dbReference>
<keyword evidence="4" id="KW-0235">DNA replication</keyword>
<dbReference type="InterPro" id="IPR005790">
    <property type="entry name" value="DNA_polIII_delta"/>
</dbReference>
<keyword evidence="3" id="KW-0548">Nucleotidyltransferase</keyword>
<sequence length="338" mass="36471">MKLDARSAARILRDPGALRVILLHGDDTGLVRERARTAALAVAPDLDDPFRVAVLDRDAPERLEEEVFALSLTGGRRVVWVRDATDAMTAPLKHCLGQASDTLVIIEAPGLTARSRLRTLVEGHAEAAAIACYPEEGRALEASIRQMLAAEEIRIDPDALSWFAGLLGPDRAATRGEVEKLALYAGRGGQLSLDDVRACIGDAAGVSLEDAAFAATAGDRAAADTAIERALAEGTSPIAIARSLLSHLHRLRRARLAMDSGQSRTDAMRALRPPVFFKRTEAFGQALSLWTADRLMDAAEQTQSLELDCKQTGAPDLTLCRRHIARLAGTAMMLRRDR</sequence>
<keyword evidence="2" id="KW-0808">Transferase</keyword>
<evidence type="ECO:0000313" key="9">
    <source>
        <dbReference type="Proteomes" id="UP000561066"/>
    </source>
</evidence>
<dbReference type="GO" id="GO:0003677">
    <property type="term" value="F:DNA binding"/>
    <property type="evidence" value="ECO:0007669"/>
    <property type="project" value="InterPro"/>
</dbReference>
<keyword evidence="9" id="KW-1185">Reference proteome</keyword>
<dbReference type="EMBL" id="JABEQH010000022">
    <property type="protein sequence ID" value="MBB2177160.1"/>
    <property type="molecule type" value="Genomic_DNA"/>
</dbReference>
<dbReference type="Gene3D" id="1.20.272.10">
    <property type="match status" value="1"/>
</dbReference>
<evidence type="ECO:0000256" key="2">
    <source>
        <dbReference type="ARBA" id="ARBA00022679"/>
    </source>
</evidence>
<dbReference type="Proteomes" id="UP000561066">
    <property type="component" value="Unassembled WGS sequence"/>
</dbReference>
<comment type="similarity">
    <text evidence="6">Belongs to the DNA polymerase HolA subunit family.</text>
</comment>
<dbReference type="GO" id="GO:0009360">
    <property type="term" value="C:DNA polymerase III complex"/>
    <property type="evidence" value="ECO:0007669"/>
    <property type="project" value="TreeGrafter"/>
</dbReference>
<evidence type="ECO:0000256" key="4">
    <source>
        <dbReference type="ARBA" id="ARBA00022705"/>
    </source>
</evidence>
<protein>
    <recommendedName>
        <fullName evidence="1">DNA-directed DNA polymerase</fullName>
        <ecNumber evidence="1">2.7.7.7</ecNumber>
    </recommendedName>
</protein>
<proteinExistence type="inferred from homology"/>
<evidence type="ECO:0000256" key="5">
    <source>
        <dbReference type="ARBA" id="ARBA00022932"/>
    </source>
</evidence>
<dbReference type="PANTHER" id="PTHR34388">
    <property type="entry name" value="DNA POLYMERASE III SUBUNIT DELTA"/>
    <property type="match status" value="1"/>
</dbReference>
<dbReference type="SUPFAM" id="SSF52540">
    <property type="entry name" value="P-loop containing nucleoside triphosphate hydrolases"/>
    <property type="match status" value="1"/>
</dbReference>
<dbReference type="EC" id="2.7.7.7" evidence="1"/>
<name>A0A7W4J9H5_9PROT</name>
<dbReference type="RefSeq" id="WP_182944503.1">
    <property type="nucleotide sequence ID" value="NZ_JABEQH010000022.1"/>
</dbReference>
<dbReference type="NCBIfam" id="TIGR01128">
    <property type="entry name" value="holA"/>
    <property type="match status" value="1"/>
</dbReference>
<evidence type="ECO:0000256" key="7">
    <source>
        <dbReference type="ARBA" id="ARBA00049244"/>
    </source>
</evidence>
<evidence type="ECO:0000256" key="6">
    <source>
        <dbReference type="ARBA" id="ARBA00034754"/>
    </source>
</evidence>
<dbReference type="InterPro" id="IPR008921">
    <property type="entry name" value="DNA_pol3_clamp-load_cplx_C"/>
</dbReference>
<dbReference type="Gene3D" id="3.40.50.300">
    <property type="entry name" value="P-loop containing nucleotide triphosphate hydrolases"/>
    <property type="match status" value="1"/>
</dbReference>